<dbReference type="Proteomes" id="UP000024376">
    <property type="component" value="Unassembled WGS sequence"/>
</dbReference>
<dbReference type="InterPro" id="IPR032797">
    <property type="entry name" value="Mod21_N"/>
</dbReference>
<evidence type="ECO:0000313" key="10">
    <source>
        <dbReference type="EMBL" id="ETR97984.1"/>
    </source>
</evidence>
<dbReference type="InterPro" id="IPR059169">
    <property type="entry name" value="GCP5_N_ext"/>
</dbReference>
<evidence type="ECO:0000256" key="1">
    <source>
        <dbReference type="ARBA" id="ARBA00010337"/>
    </source>
</evidence>
<dbReference type="GO" id="GO:0000930">
    <property type="term" value="C:gamma-tubulin complex"/>
    <property type="evidence" value="ECO:0007669"/>
    <property type="project" value="TreeGrafter"/>
</dbReference>
<dbReference type="InterPro" id="IPR040457">
    <property type="entry name" value="GCP_C"/>
</dbReference>
<dbReference type="GO" id="GO:0043015">
    <property type="term" value="F:gamma-tubulin binding"/>
    <property type="evidence" value="ECO:0007669"/>
    <property type="project" value="InterPro"/>
</dbReference>
<feature type="compositionally biased region" description="Acidic residues" evidence="6">
    <location>
        <begin position="156"/>
        <end position="174"/>
    </location>
</feature>
<evidence type="ECO:0000259" key="9">
    <source>
        <dbReference type="Pfam" id="PF17681"/>
    </source>
</evidence>
<feature type="domain" description="Gamma tubulin complex component protein N-terminal" evidence="9">
    <location>
        <begin position="247"/>
        <end position="553"/>
    </location>
</feature>
<dbReference type="Pfam" id="PF17681">
    <property type="entry name" value="GCP_N_terminal"/>
    <property type="match status" value="1"/>
</dbReference>
<name>A0A024RXW4_HYPJR</name>
<comment type="similarity">
    <text evidence="1 5">Belongs to the TUBGCP family.</text>
</comment>
<dbReference type="GO" id="GO:0000922">
    <property type="term" value="C:spindle pole"/>
    <property type="evidence" value="ECO:0007669"/>
    <property type="project" value="InterPro"/>
</dbReference>
<dbReference type="Gene3D" id="1.20.120.1900">
    <property type="entry name" value="Gamma-tubulin complex, C-terminal domain"/>
    <property type="match status" value="1"/>
</dbReference>
<dbReference type="GO" id="GO:0051225">
    <property type="term" value="P:spindle assembly"/>
    <property type="evidence" value="ECO:0007669"/>
    <property type="project" value="TreeGrafter"/>
</dbReference>
<dbReference type="Pfam" id="PF14609">
    <property type="entry name" value="GCP5-Mod21_N"/>
    <property type="match status" value="1"/>
</dbReference>
<evidence type="ECO:0000259" key="8">
    <source>
        <dbReference type="Pfam" id="PF14609"/>
    </source>
</evidence>
<keyword evidence="2 5" id="KW-0963">Cytoplasm</keyword>
<dbReference type="EMBL" id="KI911166">
    <property type="protein sequence ID" value="ETR97984.1"/>
    <property type="molecule type" value="Genomic_DNA"/>
</dbReference>
<dbReference type="InterPro" id="IPR042241">
    <property type="entry name" value="GCP_C_sf"/>
</dbReference>
<gene>
    <name evidence="10" type="ORF">M419DRAFT_26637</name>
</gene>
<organism evidence="10 11">
    <name type="scientific">Hypocrea jecorina (strain ATCC 56765 / BCRC 32924 / NRRL 11460 / Rut C-30)</name>
    <name type="common">Trichoderma reesei</name>
    <dbReference type="NCBI Taxonomy" id="1344414"/>
    <lineage>
        <taxon>Eukaryota</taxon>
        <taxon>Fungi</taxon>
        <taxon>Dikarya</taxon>
        <taxon>Ascomycota</taxon>
        <taxon>Pezizomycotina</taxon>
        <taxon>Sordariomycetes</taxon>
        <taxon>Hypocreomycetidae</taxon>
        <taxon>Hypocreales</taxon>
        <taxon>Hypocreaceae</taxon>
        <taxon>Trichoderma</taxon>
    </lineage>
</organism>
<feature type="region of interest" description="Disordered" evidence="6">
    <location>
        <begin position="152"/>
        <end position="174"/>
    </location>
</feature>
<dbReference type="HOGENOM" id="CLU_010106_0_0_1"/>
<feature type="domain" description="Gamma tubulin complex component C-terminal" evidence="7">
    <location>
        <begin position="557"/>
        <end position="852"/>
    </location>
</feature>
<accession>A0A024RXW4</accession>
<reference evidence="11" key="1">
    <citation type="journal article" date="2013" name="Ind. Biotechnol.">
        <title>Comparative genomics analysis of Trichoderma reesei strains.</title>
        <authorList>
            <person name="Koike H."/>
            <person name="Aerts A."/>
            <person name="LaButti K."/>
            <person name="Grigoriev I.V."/>
            <person name="Baker S.E."/>
        </authorList>
    </citation>
    <scope>NUCLEOTIDE SEQUENCE [LARGE SCALE GENOMIC DNA]</scope>
    <source>
        <strain evidence="11">ATCC 56765 / BCRC 32924 / NRRL 11460 / Rut C-30</strain>
    </source>
</reference>
<dbReference type="GO" id="GO:0051011">
    <property type="term" value="F:microtubule minus-end binding"/>
    <property type="evidence" value="ECO:0007669"/>
    <property type="project" value="TreeGrafter"/>
</dbReference>
<evidence type="ECO:0000256" key="5">
    <source>
        <dbReference type="RuleBase" id="RU363050"/>
    </source>
</evidence>
<dbReference type="GO" id="GO:0051321">
    <property type="term" value="P:meiotic cell cycle"/>
    <property type="evidence" value="ECO:0007669"/>
    <property type="project" value="TreeGrafter"/>
</dbReference>
<dbReference type="GO" id="GO:0005874">
    <property type="term" value="C:microtubule"/>
    <property type="evidence" value="ECO:0007669"/>
    <property type="project" value="UniProtKB-KW"/>
</dbReference>
<proteinExistence type="inferred from homology"/>
<dbReference type="PANTHER" id="PTHR19302">
    <property type="entry name" value="GAMMA TUBULIN COMPLEX PROTEIN"/>
    <property type="match status" value="1"/>
</dbReference>
<sequence length="879" mass="100946">MAYAAQLGALTEELIEAVTGLSRKTKSRRYRAIYDATLHKIKSQAYLRVNQFEIQHTLDGLEERFRVNNRDDLADAFRDSLDRLEEHESKWHPEILALLLGLSDQPTFKTKLSDLDAVRQREERQAQAFNWDDVAREDGWDEDELLWQTIDYSRDSDDDDDDDDDDGEAAQDELDDETLLDVPLIYAYDIDHSLHKEGRTATDCIIQPEDTELLKELQSTQQWRTDVPQKDDIGTVQKIAISETHIVREILFMLQGLKTSLFNDTTGLPEPNYYMQHVSWETYKAVIHGIAESGWRILLLRRFVSHPQAIPHLQAFQDCIAKRLRDFDIKLSEIEARFAAPSDEVMFTLLSVQGEIAPWLQPLLVLSNIIAQIQETSSSDTFRYLELLYDETTLAQLRGEMSTYEFLARIFLDCFQVYIRPIRHWMDEGRISSENEIFFVLESPNKVPMSNIWQDRFKLRQTAEGSLHAPKFLKPSAQRIYNAGKNIVVLRLLGKYELGSSSLVEEPSLAFEHVCPQGLGLATFPDLFGAAFNRWIQSKYRKTSTTLKDALFELCELSSSLDALQALFLMSDGHAAASFTDQLFDKLENLNPVWYDRFALVGTAQDAFMQLVDVSRLSVSVHVQGTRMTVTDARGSIRAALPHLRVDYRLSWPVQIVVSEESMEKYRAIFTLLLQLRRAIHVLHKPKILDNYMTDTEVWDERALFYTARGKLLWFCTTVQSYLATLVLEPNERAMRRELMMAEDVDSMISVHAAYLEQMIEQACLGSKMAPIHERMLDMLDLAIHLELAREGKAAWDGTEPSHMFRKEDESDEGEGREEGLTSEDYMEWLEEINADFEEHLGFVCLELKSAARASSDAQSAKWDILADMLQAGDVRNRG</sequence>
<evidence type="ECO:0000256" key="3">
    <source>
        <dbReference type="ARBA" id="ARBA00022701"/>
    </source>
</evidence>
<dbReference type="GO" id="GO:0031122">
    <property type="term" value="P:cytoplasmic microtubule organization"/>
    <property type="evidence" value="ECO:0007669"/>
    <property type="project" value="TreeGrafter"/>
</dbReference>
<dbReference type="KEGG" id="trr:M419DRAFT_26637"/>
<feature type="domain" description="Gamma-Tubulin ring complex non-core subunit mod21 N-terminal" evidence="8">
    <location>
        <begin position="67"/>
        <end position="158"/>
    </location>
</feature>
<evidence type="ECO:0000256" key="6">
    <source>
        <dbReference type="SAM" id="MobiDB-lite"/>
    </source>
</evidence>
<dbReference type="Pfam" id="PF04130">
    <property type="entry name" value="GCP_C_terminal"/>
    <property type="match status" value="1"/>
</dbReference>
<dbReference type="AlphaFoldDB" id="A0A024RXW4"/>
<evidence type="ECO:0000259" key="7">
    <source>
        <dbReference type="Pfam" id="PF04130"/>
    </source>
</evidence>
<dbReference type="GO" id="GO:0007020">
    <property type="term" value="P:microtubule nucleation"/>
    <property type="evidence" value="ECO:0007669"/>
    <property type="project" value="InterPro"/>
</dbReference>
<dbReference type="OrthoDB" id="66546at2759"/>
<dbReference type="GO" id="GO:0000278">
    <property type="term" value="P:mitotic cell cycle"/>
    <property type="evidence" value="ECO:0007669"/>
    <property type="project" value="TreeGrafter"/>
</dbReference>
<protein>
    <recommendedName>
        <fullName evidence="5">Spindle pole body component</fullName>
    </recommendedName>
</protein>
<evidence type="ECO:0000313" key="11">
    <source>
        <dbReference type="Proteomes" id="UP000024376"/>
    </source>
</evidence>
<keyword evidence="4 5" id="KW-0206">Cytoskeleton</keyword>
<feature type="compositionally biased region" description="Acidic residues" evidence="6">
    <location>
        <begin position="810"/>
        <end position="821"/>
    </location>
</feature>
<dbReference type="GO" id="GO:0005816">
    <property type="term" value="C:spindle pole body"/>
    <property type="evidence" value="ECO:0007669"/>
    <property type="project" value="UniProtKB-ARBA"/>
</dbReference>
<evidence type="ECO:0000256" key="2">
    <source>
        <dbReference type="ARBA" id="ARBA00022490"/>
    </source>
</evidence>
<dbReference type="PANTHER" id="PTHR19302:SF33">
    <property type="entry name" value="GAMMA-TUBULIN COMPLEX COMPONENT 5"/>
    <property type="match status" value="1"/>
</dbReference>
<dbReference type="InterPro" id="IPR041470">
    <property type="entry name" value="GCP_N"/>
</dbReference>
<dbReference type="CDD" id="cd22572">
    <property type="entry name" value="GCP5_NTD"/>
    <property type="match status" value="1"/>
</dbReference>
<keyword evidence="3 5" id="KW-0493">Microtubule</keyword>
<feature type="region of interest" description="Disordered" evidence="6">
    <location>
        <begin position="799"/>
        <end position="821"/>
    </location>
</feature>
<dbReference type="InterPro" id="IPR007259">
    <property type="entry name" value="GCP"/>
</dbReference>
<evidence type="ECO:0000256" key="4">
    <source>
        <dbReference type="ARBA" id="ARBA00023212"/>
    </source>
</evidence>
<comment type="subcellular location">
    <subcellularLocation>
        <location evidence="5">Cytoplasm</location>
        <location evidence="5">Cytoskeleton</location>
        <location evidence="5">Microtubule organizing center</location>
    </subcellularLocation>
</comment>